<sequence length="65" mass="7482">MIKIISDMILCVLLNYHITCPFPVVQIRFPAVQDLPLPPHNATSCQHNMWYLIQLLMTLYVVSSP</sequence>
<proteinExistence type="predicted"/>
<dbReference type="EMBL" id="KU932026">
    <property type="protein sequence ID" value="ANC58858.1"/>
    <property type="molecule type" value="Genomic_DNA"/>
</dbReference>
<name>A0A168PV86_ECOLX</name>
<organism evidence="1">
    <name type="scientific">Escherichia coli</name>
    <dbReference type="NCBI Taxonomy" id="562"/>
    <lineage>
        <taxon>Bacteria</taxon>
        <taxon>Pseudomonadati</taxon>
        <taxon>Pseudomonadota</taxon>
        <taxon>Gammaproteobacteria</taxon>
        <taxon>Enterobacterales</taxon>
        <taxon>Enterobacteriaceae</taxon>
        <taxon>Escherichia</taxon>
    </lineage>
</organism>
<geneLocation type="plasmid" evidence="1">
    <name>pEC14II_1</name>
</geneLocation>
<evidence type="ECO:0000313" key="1">
    <source>
        <dbReference type="EMBL" id="ANC58858.1"/>
    </source>
</evidence>
<keyword evidence="1" id="KW-0614">Plasmid</keyword>
<accession>A0A168PV86</accession>
<protein>
    <submittedName>
        <fullName evidence="1">Uncharacterized protein</fullName>
    </submittedName>
</protein>
<dbReference type="AlphaFoldDB" id="A0A168PV86"/>
<reference evidence="1" key="1">
    <citation type="submission" date="2016-03" db="EMBL/GenBank/DDBJ databases">
        <title>Characterization of plasmids acquired from Finnish patients derived ESBL strains.</title>
        <authorList>
            <person name="Mattila S."/>
            <person name="Ojala V."/>
            <person name="Ruotsalainen P."/>
            <person name="Tuononen T."/>
            <person name="Bamford J.K.H."/>
            <person name="Jalasvuori M."/>
        </authorList>
    </citation>
    <scope>NUCLEOTIDE SEQUENCE</scope>
    <source>
        <plasmid evidence="1">pEC14II_1</plasmid>
    </source>
</reference>